<name>A0A0F9ABU6_9ZZZZ</name>
<dbReference type="AlphaFoldDB" id="A0A0F9ABU6"/>
<evidence type="ECO:0000313" key="2">
    <source>
        <dbReference type="EMBL" id="KKK75934.1"/>
    </source>
</evidence>
<comment type="caution">
    <text evidence="2">The sequence shown here is derived from an EMBL/GenBank/DDBJ whole genome shotgun (WGS) entry which is preliminary data.</text>
</comment>
<dbReference type="Pfam" id="PF13223">
    <property type="entry name" value="DUF4031"/>
    <property type="match status" value="1"/>
</dbReference>
<accession>A0A0F9ABU6</accession>
<evidence type="ECO:0000259" key="1">
    <source>
        <dbReference type="Pfam" id="PF13223"/>
    </source>
</evidence>
<dbReference type="EMBL" id="LAZR01055634">
    <property type="protein sequence ID" value="KKK75934.1"/>
    <property type="molecule type" value="Genomic_DNA"/>
</dbReference>
<reference evidence="2" key="1">
    <citation type="journal article" date="2015" name="Nature">
        <title>Complex archaea that bridge the gap between prokaryotes and eukaryotes.</title>
        <authorList>
            <person name="Spang A."/>
            <person name="Saw J.H."/>
            <person name="Jorgensen S.L."/>
            <person name="Zaremba-Niedzwiedzka K."/>
            <person name="Martijn J."/>
            <person name="Lind A.E."/>
            <person name="van Eijk R."/>
            <person name="Schleper C."/>
            <person name="Guy L."/>
            <person name="Ettema T.J."/>
        </authorList>
    </citation>
    <scope>NUCLEOTIDE SEQUENCE</scope>
</reference>
<feature type="domain" description="DUF4031" evidence="1">
    <location>
        <begin position="8"/>
        <end position="73"/>
    </location>
</feature>
<organism evidence="2">
    <name type="scientific">marine sediment metagenome</name>
    <dbReference type="NCBI Taxonomy" id="412755"/>
    <lineage>
        <taxon>unclassified sequences</taxon>
        <taxon>metagenomes</taxon>
        <taxon>ecological metagenomes</taxon>
    </lineage>
</organism>
<dbReference type="InterPro" id="IPR025109">
    <property type="entry name" value="DUF4031"/>
</dbReference>
<proteinExistence type="predicted"/>
<sequence length="82" mass="9290">MILTDKGGHLVSDTSLEELHGFAVHIGLRRSWFQGVRKRHPHYDLTTPRKRSQAVAAGAVVVSSKELVRRMKKITFKARLVI</sequence>
<dbReference type="EMBL" id="LAZR01029540">
    <property type="protein sequence ID" value="KKL59279.1"/>
    <property type="molecule type" value="Genomic_DNA"/>
</dbReference>
<protein>
    <recommendedName>
        <fullName evidence="1">DUF4031 domain-containing protein</fullName>
    </recommendedName>
</protein>
<evidence type="ECO:0000313" key="3">
    <source>
        <dbReference type="EMBL" id="KKL59279.1"/>
    </source>
</evidence>
<gene>
    <name evidence="3" type="ORF">LCGC14_2216930</name>
    <name evidence="2" type="ORF">LCGC14_2868730</name>
</gene>